<keyword evidence="7 14" id="KW-0812">Transmembrane</keyword>
<dbReference type="GO" id="GO:0004169">
    <property type="term" value="F:dolichyl-phosphate-mannose-protein mannosyltransferase activity"/>
    <property type="evidence" value="ECO:0007669"/>
    <property type="project" value="UniProtKB-UniRule"/>
</dbReference>
<feature type="transmembrane region" description="Helical" evidence="14">
    <location>
        <begin position="281"/>
        <end position="302"/>
    </location>
</feature>
<dbReference type="PROSITE" id="PS50919">
    <property type="entry name" value="MIR"/>
    <property type="match status" value="2"/>
</dbReference>
<dbReference type="AlphaFoldDB" id="A0A9N8YRR5"/>
<comment type="pathway">
    <text evidence="2 14">Protein modification; protein glycosylation.</text>
</comment>
<evidence type="ECO:0000256" key="13">
    <source>
        <dbReference type="ARBA" id="ARBA00045102"/>
    </source>
</evidence>
<keyword evidence="5 14" id="KW-0328">Glycosyltransferase</keyword>
<feature type="transmembrane region" description="Helical" evidence="14">
    <location>
        <begin position="709"/>
        <end position="735"/>
    </location>
</feature>
<reference evidence="16" key="1">
    <citation type="submission" date="2021-06" db="EMBL/GenBank/DDBJ databases">
        <authorList>
            <person name="Kallberg Y."/>
            <person name="Tangrot J."/>
            <person name="Rosling A."/>
        </authorList>
    </citation>
    <scope>NUCLEOTIDE SEQUENCE</scope>
    <source>
        <strain evidence="16">FL130A</strain>
    </source>
</reference>
<dbReference type="SUPFAM" id="SSF82109">
    <property type="entry name" value="MIR domain"/>
    <property type="match status" value="1"/>
</dbReference>
<dbReference type="InterPro" id="IPR036300">
    <property type="entry name" value="MIR_dom_sf"/>
</dbReference>
<evidence type="ECO:0000313" key="17">
    <source>
        <dbReference type="Proteomes" id="UP000789508"/>
    </source>
</evidence>
<comment type="function">
    <text evidence="14">Transfers mannose from Dol-P-mannose to Ser or Thr residues on proteins.</text>
</comment>
<keyword evidence="9 14" id="KW-0256">Endoplasmic reticulum</keyword>
<keyword evidence="11 14" id="KW-0472">Membrane</keyword>
<dbReference type="Gene3D" id="2.80.10.50">
    <property type="match status" value="1"/>
</dbReference>
<dbReference type="InterPro" id="IPR027005">
    <property type="entry name" value="PMT-like"/>
</dbReference>
<evidence type="ECO:0000313" key="16">
    <source>
        <dbReference type="EMBL" id="CAG8443723.1"/>
    </source>
</evidence>
<accession>A0A9N8YRR5</accession>
<gene>
    <name evidence="16" type="ORF">ALEPTO_LOCUS515</name>
</gene>
<evidence type="ECO:0000256" key="8">
    <source>
        <dbReference type="ARBA" id="ARBA00022737"/>
    </source>
</evidence>
<comment type="catalytic activity">
    <reaction evidence="13 14">
        <text>a di-trans,poly-cis-dolichyl beta-D-mannosyl phosphate + L-seryl-[protein] = 3-O-(alpha-D-mannosyl)-L-seryl-[protein] + a di-trans,poly-cis-dolichyl phosphate + H(+)</text>
        <dbReference type="Rhea" id="RHEA:17377"/>
        <dbReference type="Rhea" id="RHEA-COMP:9863"/>
        <dbReference type="Rhea" id="RHEA-COMP:13546"/>
        <dbReference type="Rhea" id="RHEA-COMP:19498"/>
        <dbReference type="Rhea" id="RHEA-COMP:19501"/>
        <dbReference type="ChEBI" id="CHEBI:15378"/>
        <dbReference type="ChEBI" id="CHEBI:29999"/>
        <dbReference type="ChEBI" id="CHEBI:57683"/>
        <dbReference type="ChEBI" id="CHEBI:58211"/>
        <dbReference type="ChEBI" id="CHEBI:137321"/>
        <dbReference type="EC" id="2.4.1.109"/>
    </reaction>
</comment>
<dbReference type="InterPro" id="IPR016093">
    <property type="entry name" value="MIR_motif"/>
</dbReference>
<sequence length="765" mass="87924">MSQEIKPRQRQGEFGDKVKLGEKAVLEEKRKGSKTLNEDDDTKKKVKPVSSDKQISNAVLLFLTAASLITRFWDIGHPAEVVFDEVHFGKFASYYLQRTYYFDVHPPLAKLMFAGVGWLIGYDGHYLFENIGEDYIKNNVPYIGLRILPATFGALLVPIAYLIMIESGYPIITAAFAAGLVLFDNALITQTRLILLDAMLVFFVLCTLYSYIRFYKLRLREFTLDWWFWLIATGVSLSLTTSVKMVGLLTFATIGVAVLVDLWELLDIQRGLTIRQFRKHFFARAIGLIFIPMAIYLFWFYVHFAILNTSGPGDDFMSPEFQETLHGNVMTYQSHDIRFNDTITIKHKDTSVFLHSHLERYPLRYDDGRISSQGQQVTGYPHEDTNNYWRVKPAIPFFDPERPENDVIKHGDYILLEHVNTQSHLLTHDVASPLMPTNQEFTTISVDDDSRYNETIFQVLLSNGEEDTKWRTKASHFRLVHFDTKVALWTYDSVLPDWAYKQQEVNGNKNNLEKSNYWFANEIVGKNVTEEMHPKKPTRELPFLRKFVELQRLMISHNSGLTKPHPYSTGPINWPFLVRGISFWTKDSTREQIYLLGNPFTWWIGIGALSVFVGVTAADAVSRRRGIHPIIDPVRNRLYNSAGFFFIAWFFHYIPFFLMGRSLFLHHYLPAVLCSYLLAAAVFNFMFVNSVNYPISASATKKRIARVVLTADVGITAIVCGIALLCVSCVVYVYFAPITYGTPGLDVDGVLNRKWLDTWDFHFAK</sequence>
<evidence type="ECO:0000256" key="14">
    <source>
        <dbReference type="RuleBase" id="RU367007"/>
    </source>
</evidence>
<name>A0A9N8YRR5_9GLOM</name>
<dbReference type="PANTHER" id="PTHR10050">
    <property type="entry name" value="DOLICHYL-PHOSPHATE-MANNOSE--PROTEIN MANNOSYLTRANSFERASE"/>
    <property type="match status" value="1"/>
</dbReference>
<evidence type="ECO:0000256" key="3">
    <source>
        <dbReference type="ARBA" id="ARBA00007222"/>
    </source>
</evidence>
<evidence type="ECO:0000256" key="11">
    <source>
        <dbReference type="ARBA" id="ARBA00023136"/>
    </source>
</evidence>
<comment type="catalytic activity">
    <reaction evidence="12 14">
        <text>a di-trans,poly-cis-dolichyl beta-D-mannosyl phosphate + L-threonyl-[protein] = 3-O-(alpha-D-mannosyl)-L-threonyl-[protein] + a di-trans,poly-cis-dolichyl phosphate + H(+)</text>
        <dbReference type="Rhea" id="RHEA:53396"/>
        <dbReference type="Rhea" id="RHEA-COMP:11060"/>
        <dbReference type="Rhea" id="RHEA-COMP:13547"/>
        <dbReference type="Rhea" id="RHEA-COMP:19498"/>
        <dbReference type="Rhea" id="RHEA-COMP:19501"/>
        <dbReference type="ChEBI" id="CHEBI:15378"/>
        <dbReference type="ChEBI" id="CHEBI:30013"/>
        <dbReference type="ChEBI" id="CHEBI:57683"/>
        <dbReference type="ChEBI" id="CHEBI:58211"/>
        <dbReference type="ChEBI" id="CHEBI:137323"/>
        <dbReference type="EC" id="2.4.1.109"/>
    </reaction>
</comment>
<dbReference type="Pfam" id="PF02815">
    <property type="entry name" value="MIR"/>
    <property type="match status" value="1"/>
</dbReference>
<dbReference type="Pfam" id="PF02366">
    <property type="entry name" value="PMT"/>
    <property type="match status" value="1"/>
</dbReference>
<feature type="transmembrane region" description="Helical" evidence="14">
    <location>
        <begin position="194"/>
        <end position="215"/>
    </location>
</feature>
<feature type="transmembrane region" description="Helical" evidence="14">
    <location>
        <begin position="140"/>
        <end position="163"/>
    </location>
</feature>
<dbReference type="EMBL" id="CAJVPS010000035">
    <property type="protein sequence ID" value="CAG8443723.1"/>
    <property type="molecule type" value="Genomic_DNA"/>
</dbReference>
<dbReference type="InterPro" id="IPR032421">
    <property type="entry name" value="PMT_4TMC"/>
</dbReference>
<dbReference type="Pfam" id="PF16192">
    <property type="entry name" value="PMT_4TMC"/>
    <property type="match status" value="1"/>
</dbReference>
<evidence type="ECO:0000256" key="10">
    <source>
        <dbReference type="ARBA" id="ARBA00022989"/>
    </source>
</evidence>
<keyword evidence="10 14" id="KW-1133">Transmembrane helix</keyword>
<dbReference type="CDD" id="cd23285">
    <property type="entry name" value="beta-trefoil_MIR_PMT4-like"/>
    <property type="match status" value="1"/>
</dbReference>
<organism evidence="16 17">
    <name type="scientific">Ambispora leptoticha</name>
    <dbReference type="NCBI Taxonomy" id="144679"/>
    <lineage>
        <taxon>Eukaryota</taxon>
        <taxon>Fungi</taxon>
        <taxon>Fungi incertae sedis</taxon>
        <taxon>Mucoromycota</taxon>
        <taxon>Glomeromycotina</taxon>
        <taxon>Glomeromycetes</taxon>
        <taxon>Archaeosporales</taxon>
        <taxon>Ambisporaceae</taxon>
        <taxon>Ambispora</taxon>
    </lineage>
</organism>
<feature type="transmembrane region" description="Helical" evidence="14">
    <location>
        <begin position="638"/>
        <end position="656"/>
    </location>
</feature>
<comment type="subcellular location">
    <subcellularLocation>
        <location evidence="1 14">Endoplasmic reticulum membrane</location>
        <topology evidence="1 14">Multi-pass membrane protein</topology>
    </subcellularLocation>
</comment>
<keyword evidence="8" id="KW-0677">Repeat</keyword>
<evidence type="ECO:0000256" key="7">
    <source>
        <dbReference type="ARBA" id="ARBA00022692"/>
    </source>
</evidence>
<evidence type="ECO:0000256" key="2">
    <source>
        <dbReference type="ARBA" id="ARBA00004922"/>
    </source>
</evidence>
<evidence type="ECO:0000256" key="1">
    <source>
        <dbReference type="ARBA" id="ARBA00004477"/>
    </source>
</evidence>
<evidence type="ECO:0000256" key="6">
    <source>
        <dbReference type="ARBA" id="ARBA00022679"/>
    </source>
</evidence>
<dbReference type="GO" id="GO:0005789">
    <property type="term" value="C:endoplasmic reticulum membrane"/>
    <property type="evidence" value="ECO:0007669"/>
    <property type="project" value="UniProtKB-SubCell"/>
</dbReference>
<dbReference type="PANTHER" id="PTHR10050:SF51">
    <property type="entry name" value="PROTEIN O-MANNOSYL-TRANSFERASE 1"/>
    <property type="match status" value="1"/>
</dbReference>
<evidence type="ECO:0000259" key="15">
    <source>
        <dbReference type="PROSITE" id="PS50919"/>
    </source>
</evidence>
<comment type="caution">
    <text evidence="16">The sequence shown here is derived from an EMBL/GenBank/DDBJ whole genome shotgun (WGS) entry which is preliminary data.</text>
</comment>
<comment type="similarity">
    <text evidence="3 14">Belongs to the glycosyltransferase 39 family.</text>
</comment>
<evidence type="ECO:0000256" key="4">
    <source>
        <dbReference type="ARBA" id="ARBA00012839"/>
    </source>
</evidence>
<feature type="transmembrane region" description="Helical" evidence="14">
    <location>
        <begin position="227"/>
        <end position="260"/>
    </location>
</feature>
<evidence type="ECO:0000256" key="5">
    <source>
        <dbReference type="ARBA" id="ARBA00022676"/>
    </source>
</evidence>
<proteinExistence type="inferred from homology"/>
<dbReference type="Proteomes" id="UP000789508">
    <property type="component" value="Unassembled WGS sequence"/>
</dbReference>
<dbReference type="SMART" id="SM00472">
    <property type="entry name" value="MIR"/>
    <property type="match status" value="3"/>
</dbReference>
<keyword evidence="6 14" id="KW-0808">Transferase</keyword>
<feature type="transmembrane region" description="Helical" evidence="14">
    <location>
        <begin position="169"/>
        <end position="187"/>
    </location>
</feature>
<keyword evidence="17" id="KW-1185">Reference proteome</keyword>
<evidence type="ECO:0000256" key="9">
    <source>
        <dbReference type="ARBA" id="ARBA00022824"/>
    </source>
</evidence>
<dbReference type="OrthoDB" id="292747at2759"/>
<feature type="transmembrane region" description="Helical" evidence="14">
    <location>
        <begin position="668"/>
        <end position="688"/>
    </location>
</feature>
<feature type="domain" description="MIR" evidence="15">
    <location>
        <begin position="334"/>
        <end position="394"/>
    </location>
</feature>
<evidence type="ECO:0000256" key="12">
    <source>
        <dbReference type="ARBA" id="ARBA00045085"/>
    </source>
</evidence>
<protein>
    <recommendedName>
        <fullName evidence="4 14">Dolichyl-phosphate-mannose--protein mannosyltransferase</fullName>
        <ecNumber evidence="4 14">2.4.1.109</ecNumber>
    </recommendedName>
</protein>
<dbReference type="EC" id="2.4.1.109" evidence="4 14"/>
<feature type="transmembrane region" description="Helical" evidence="14">
    <location>
        <begin position="600"/>
        <end position="618"/>
    </location>
</feature>
<dbReference type="InterPro" id="IPR003342">
    <property type="entry name" value="ArnT-like_N"/>
</dbReference>
<feature type="domain" description="MIR" evidence="15">
    <location>
        <begin position="405"/>
        <end position="475"/>
    </location>
</feature>